<reference evidence="3 4" key="1">
    <citation type="submission" date="2019-04" db="EMBL/GenBank/DDBJ databases">
        <authorList>
            <person name="Yang Y."/>
            <person name="Wei D."/>
        </authorList>
    </citation>
    <scope>NUCLEOTIDE SEQUENCE [LARGE SCALE GENOMIC DNA]</scope>
    <source>
        <strain evidence="3 4">L-1-4w-11</strain>
    </source>
</reference>
<dbReference type="AlphaFoldDB" id="A0A4U1L2H8"/>
<dbReference type="Proteomes" id="UP000309138">
    <property type="component" value="Unassembled WGS sequence"/>
</dbReference>
<dbReference type="EMBL" id="SWKR01000002">
    <property type="protein sequence ID" value="TKD50225.1"/>
    <property type="molecule type" value="Genomic_DNA"/>
</dbReference>
<proteinExistence type="predicted"/>
<name>A0A4U1L2H8_9SPHN</name>
<keyword evidence="4" id="KW-1185">Reference proteome</keyword>
<keyword evidence="1" id="KW-0472">Membrane</keyword>
<dbReference type="InterPro" id="IPR013491">
    <property type="entry name" value="Tape_meas_N"/>
</dbReference>
<gene>
    <name evidence="3" type="ORF">FBR43_05240</name>
</gene>
<dbReference type="RefSeq" id="WP_136942168.1">
    <property type="nucleotide sequence ID" value="NZ_SWKR01000002.1"/>
</dbReference>
<evidence type="ECO:0000313" key="3">
    <source>
        <dbReference type="EMBL" id="TKD50225.1"/>
    </source>
</evidence>
<feature type="transmembrane region" description="Helical" evidence="1">
    <location>
        <begin position="287"/>
        <end position="305"/>
    </location>
</feature>
<sequence>MAEVDPVILELRAELTRYRNELRATTTIVDRSLQQQERRVVSLERQFARSSAEIGGKLRLLAGAFAGAFSAQQLTGLVDGYTRLQNSLRVAGLEGESLASVQENLLGLSSRYGVSLEALAGLFGNATQAGQELGASQSQILGLTEATSQALLITGTSAVSASGAILGLNQALASGTVRAEEFNQINEGGLRPLLQAAANAERFGGSVAKLRAAVLDGKVSSQEFFTAILNGSAALEGQAAKATLTLSGAFEALNSRLTVYVGQSAQANGASAALANGIKLLADNLDLVANALAVIAAAIVGRYVAALGAAAAGQVALARSAAGATTALGTMGAVAATTGRALLVAFGGPVGLAITAVTIAIGYAATRTTELERAQESLTRATEAAAAVVRPYADAVDRLATLQGKARNAALANARALREEAIQAREAARAVAVLAKAEALRLQGQARLAAERTRVAANDPRLAPGIDKQRIDREFADARESFRQSADTFNAINAEVRRLDAQLAAGAPPAVSGGEEAGKKTKTRAGKSAEQLANEAARTEAQFQDELARSRVELLRAQADLTGGIQAQYAATIAAIDADRESYRRQLQLDDQLTQAQRDELLAARDAVLAKQRQIAEQDLNAAEAQRAAELDQIALDLRAQEVALAGEFVDSAKGRAAIELELLDIADRQREIDLQRIIETEKVNSALAQRAQAELDALRASRGQREAAVLARNEGPAGRYMRELTRSADAINEDIEAISVQALDKLNDGLTEAIMGTKSLGDVFKGVANQIIADLIRIAVQQQIIKPLANALFGGGGGGGGGGDLFAAIGSAIGGRQSGGYMPPNSVRRVNEGRGSGVELLRVGPQGGTVIPLGQANAVARPAQAAPAVVQVVVDEGALFRPTIRQVSGDVSVQVVRQSAPQIARAGADIAITEQAKLNRYGSK</sequence>
<feature type="transmembrane region" description="Helical" evidence="1">
    <location>
        <begin position="342"/>
        <end position="365"/>
    </location>
</feature>
<dbReference type="NCBIfam" id="TIGR02675">
    <property type="entry name" value="tape_meas_nterm"/>
    <property type="match status" value="1"/>
</dbReference>
<keyword evidence="1" id="KW-0812">Transmembrane</keyword>
<feature type="domain" description="Tape measure protein N-terminal" evidence="2">
    <location>
        <begin position="73"/>
        <end position="264"/>
    </location>
</feature>
<organism evidence="3 4">
    <name type="scientific">Sphingomonas baiyangensis</name>
    <dbReference type="NCBI Taxonomy" id="2572576"/>
    <lineage>
        <taxon>Bacteria</taxon>
        <taxon>Pseudomonadati</taxon>
        <taxon>Pseudomonadota</taxon>
        <taxon>Alphaproteobacteria</taxon>
        <taxon>Sphingomonadales</taxon>
        <taxon>Sphingomonadaceae</taxon>
        <taxon>Sphingomonas</taxon>
    </lineage>
</organism>
<keyword evidence="1" id="KW-1133">Transmembrane helix</keyword>
<protein>
    <recommendedName>
        <fullName evidence="2">Tape measure protein N-terminal domain-containing protein</fullName>
    </recommendedName>
</protein>
<dbReference type="OrthoDB" id="38641at2"/>
<evidence type="ECO:0000259" key="2">
    <source>
        <dbReference type="Pfam" id="PF20155"/>
    </source>
</evidence>
<evidence type="ECO:0000313" key="4">
    <source>
        <dbReference type="Proteomes" id="UP000309138"/>
    </source>
</evidence>
<accession>A0A4U1L2H8</accession>
<dbReference type="Pfam" id="PF20155">
    <property type="entry name" value="TMP_3"/>
    <property type="match status" value="1"/>
</dbReference>
<comment type="caution">
    <text evidence="3">The sequence shown here is derived from an EMBL/GenBank/DDBJ whole genome shotgun (WGS) entry which is preliminary data.</text>
</comment>
<evidence type="ECO:0000256" key="1">
    <source>
        <dbReference type="SAM" id="Phobius"/>
    </source>
</evidence>